<evidence type="ECO:0000313" key="5">
    <source>
        <dbReference type="EMBL" id="SVC92133.1"/>
    </source>
</evidence>
<evidence type="ECO:0000256" key="3">
    <source>
        <dbReference type="ARBA" id="ARBA00023136"/>
    </source>
</evidence>
<reference evidence="5" key="1">
    <citation type="submission" date="2018-05" db="EMBL/GenBank/DDBJ databases">
        <authorList>
            <person name="Lanie J.A."/>
            <person name="Ng W.-L."/>
            <person name="Kazmierczak K.M."/>
            <person name="Andrzejewski T.M."/>
            <person name="Davidsen T.M."/>
            <person name="Wayne K.J."/>
            <person name="Tettelin H."/>
            <person name="Glass J.I."/>
            <person name="Rusch D."/>
            <person name="Podicherti R."/>
            <person name="Tsui H.-C.T."/>
            <person name="Winkler M.E."/>
        </authorList>
    </citation>
    <scope>NUCLEOTIDE SEQUENCE</scope>
</reference>
<dbReference type="EMBL" id="UINC01118776">
    <property type="protein sequence ID" value="SVC92133.1"/>
    <property type="molecule type" value="Genomic_DNA"/>
</dbReference>
<sequence length="134" mass="14873">MIVTSIKLFAAQIGWRLGLLFFMALLAGIAEGFGVSMILPLLESDIDQSETTLGKLINGLFTLVDLPTTGTNILIMLVVFFFLRAALFIGQTWYQAGLMANHLTKIRTKLIQSIFKTNYIYLAKYDAGYLTNGI</sequence>
<dbReference type="GO" id="GO:0016020">
    <property type="term" value="C:membrane"/>
    <property type="evidence" value="ECO:0007669"/>
    <property type="project" value="InterPro"/>
</dbReference>
<dbReference type="InterPro" id="IPR036640">
    <property type="entry name" value="ABC1_TM_sf"/>
</dbReference>
<keyword evidence="2 4" id="KW-1133">Transmembrane helix</keyword>
<keyword evidence="3 4" id="KW-0472">Membrane</keyword>
<organism evidence="5">
    <name type="scientific">marine metagenome</name>
    <dbReference type="NCBI Taxonomy" id="408172"/>
    <lineage>
        <taxon>unclassified sequences</taxon>
        <taxon>metagenomes</taxon>
        <taxon>ecological metagenomes</taxon>
    </lineage>
</organism>
<gene>
    <name evidence="5" type="ORF">METZ01_LOCUS344987</name>
</gene>
<keyword evidence="1 4" id="KW-0812">Transmembrane</keyword>
<dbReference type="AlphaFoldDB" id="A0A382R328"/>
<feature type="transmembrane region" description="Helical" evidence="4">
    <location>
        <begin position="73"/>
        <end position="94"/>
    </location>
</feature>
<protein>
    <submittedName>
        <fullName evidence="5">Uncharacterized protein</fullName>
    </submittedName>
</protein>
<evidence type="ECO:0000256" key="1">
    <source>
        <dbReference type="ARBA" id="ARBA00022692"/>
    </source>
</evidence>
<evidence type="ECO:0000256" key="4">
    <source>
        <dbReference type="SAM" id="Phobius"/>
    </source>
</evidence>
<proteinExistence type="predicted"/>
<dbReference type="GO" id="GO:0005524">
    <property type="term" value="F:ATP binding"/>
    <property type="evidence" value="ECO:0007669"/>
    <property type="project" value="InterPro"/>
</dbReference>
<accession>A0A382R328</accession>
<dbReference type="SUPFAM" id="SSF90123">
    <property type="entry name" value="ABC transporter transmembrane region"/>
    <property type="match status" value="1"/>
</dbReference>
<name>A0A382R328_9ZZZZ</name>
<feature type="non-terminal residue" evidence="5">
    <location>
        <position position="134"/>
    </location>
</feature>
<evidence type="ECO:0000256" key="2">
    <source>
        <dbReference type="ARBA" id="ARBA00022989"/>
    </source>
</evidence>
<dbReference type="Gene3D" id="1.20.1560.10">
    <property type="entry name" value="ABC transporter type 1, transmembrane domain"/>
    <property type="match status" value="1"/>
</dbReference>